<evidence type="ECO:0000256" key="2">
    <source>
        <dbReference type="ARBA" id="ARBA00023315"/>
    </source>
</evidence>
<protein>
    <recommendedName>
        <fullName evidence="3">N-acetyltransferase domain-containing protein</fullName>
    </recommendedName>
</protein>
<evidence type="ECO:0000259" key="3">
    <source>
        <dbReference type="PROSITE" id="PS51186"/>
    </source>
</evidence>
<dbReference type="Proteomes" id="UP000187266">
    <property type="component" value="Chromosome"/>
</dbReference>
<dbReference type="STRING" id="1267768.BV394_13380"/>
<proteinExistence type="predicted"/>
<sequence length="160" mass="18001">MTRAPRAVRLRGFRAGDAPALHAIFHRAVRDGTRSLYSPAERRAWSPAPAPPPWWAGRFRGQITVVALHDGAPCGFMTLGRDGHLDFAYVLPAFHGTGIAARLHDEILRRARRLGLRRLETEASLIGRRFFLKHGWSEGARIVHRFGDETLSAMRMSREV</sequence>
<dbReference type="InterPro" id="IPR016181">
    <property type="entry name" value="Acyl_CoA_acyltransferase"/>
</dbReference>
<dbReference type="SUPFAM" id="SSF55729">
    <property type="entry name" value="Acyl-CoA N-acyltransferases (Nat)"/>
    <property type="match status" value="1"/>
</dbReference>
<name>A0A1U7DME7_9RHOB</name>
<dbReference type="PANTHER" id="PTHR43877">
    <property type="entry name" value="AMINOALKYLPHOSPHONATE N-ACETYLTRANSFERASE-RELATED-RELATED"/>
    <property type="match status" value="1"/>
</dbReference>
<keyword evidence="2" id="KW-0012">Acyltransferase</keyword>
<accession>A0A1U7DME7</accession>
<evidence type="ECO:0000256" key="1">
    <source>
        <dbReference type="ARBA" id="ARBA00022679"/>
    </source>
</evidence>
<dbReference type="PROSITE" id="PS51186">
    <property type="entry name" value="GNAT"/>
    <property type="match status" value="1"/>
</dbReference>
<reference evidence="4 5" key="1">
    <citation type="submission" date="2017-01" db="EMBL/GenBank/DDBJ databases">
        <title>Genomic analysis of Xuhuaishuia manganoxidans DY6-4.</title>
        <authorList>
            <person name="Wang X."/>
        </authorList>
    </citation>
    <scope>NUCLEOTIDE SEQUENCE [LARGE SCALE GENOMIC DNA]</scope>
    <source>
        <strain evidence="4 5">DY6-4</strain>
    </source>
</reference>
<organism evidence="4 5">
    <name type="scientific">Brevirhabdus pacifica</name>
    <dbReference type="NCBI Taxonomy" id="1267768"/>
    <lineage>
        <taxon>Bacteria</taxon>
        <taxon>Pseudomonadati</taxon>
        <taxon>Pseudomonadota</taxon>
        <taxon>Alphaproteobacteria</taxon>
        <taxon>Rhodobacterales</taxon>
        <taxon>Paracoccaceae</taxon>
        <taxon>Brevirhabdus</taxon>
    </lineage>
</organism>
<dbReference type="EMBL" id="CP019124">
    <property type="protein sequence ID" value="APX91174.1"/>
    <property type="molecule type" value="Genomic_DNA"/>
</dbReference>
<gene>
    <name evidence="4" type="ORF">BV394_13380</name>
</gene>
<keyword evidence="1" id="KW-0808">Transferase</keyword>
<dbReference type="InterPro" id="IPR050832">
    <property type="entry name" value="Bact_Acetyltransf"/>
</dbReference>
<dbReference type="InterPro" id="IPR000182">
    <property type="entry name" value="GNAT_dom"/>
</dbReference>
<dbReference type="PANTHER" id="PTHR43877:SF2">
    <property type="entry name" value="AMINOALKYLPHOSPHONATE N-ACETYLTRANSFERASE-RELATED"/>
    <property type="match status" value="1"/>
</dbReference>
<dbReference type="Gene3D" id="3.40.630.30">
    <property type="match status" value="1"/>
</dbReference>
<evidence type="ECO:0000313" key="4">
    <source>
        <dbReference type="EMBL" id="APX91174.1"/>
    </source>
</evidence>
<dbReference type="GO" id="GO:0016747">
    <property type="term" value="F:acyltransferase activity, transferring groups other than amino-acyl groups"/>
    <property type="evidence" value="ECO:0007669"/>
    <property type="project" value="InterPro"/>
</dbReference>
<feature type="domain" description="N-acetyltransferase" evidence="3">
    <location>
        <begin position="8"/>
        <end position="160"/>
    </location>
</feature>
<keyword evidence="5" id="KW-1185">Reference proteome</keyword>
<dbReference type="AlphaFoldDB" id="A0A1U7DME7"/>
<dbReference type="Pfam" id="PF00583">
    <property type="entry name" value="Acetyltransf_1"/>
    <property type="match status" value="1"/>
</dbReference>
<evidence type="ECO:0000313" key="5">
    <source>
        <dbReference type="Proteomes" id="UP000187266"/>
    </source>
</evidence>